<dbReference type="EMBL" id="JANPWB010000001">
    <property type="protein sequence ID" value="KAJ1213506.1"/>
    <property type="molecule type" value="Genomic_DNA"/>
</dbReference>
<dbReference type="Proteomes" id="UP001066276">
    <property type="component" value="Chromosome 1_1"/>
</dbReference>
<reference evidence="1" key="1">
    <citation type="journal article" date="2022" name="bioRxiv">
        <title>Sequencing and chromosome-scale assembly of the giantPleurodeles waltlgenome.</title>
        <authorList>
            <person name="Brown T."/>
            <person name="Elewa A."/>
            <person name="Iarovenko S."/>
            <person name="Subramanian E."/>
            <person name="Araus A.J."/>
            <person name="Petzold A."/>
            <person name="Susuki M."/>
            <person name="Suzuki K.-i.T."/>
            <person name="Hayashi T."/>
            <person name="Toyoda A."/>
            <person name="Oliveira C."/>
            <person name="Osipova E."/>
            <person name="Leigh N.D."/>
            <person name="Simon A."/>
            <person name="Yun M.H."/>
        </authorList>
    </citation>
    <scope>NUCLEOTIDE SEQUENCE</scope>
    <source>
        <strain evidence="1">20211129_DDA</strain>
        <tissue evidence="1">Liver</tissue>
    </source>
</reference>
<gene>
    <name evidence="1" type="ORF">NDU88_001143</name>
</gene>
<accession>A0AAV7WLA3</accession>
<keyword evidence="2" id="KW-1185">Reference proteome</keyword>
<proteinExistence type="predicted"/>
<organism evidence="1 2">
    <name type="scientific">Pleurodeles waltl</name>
    <name type="common">Iberian ribbed newt</name>
    <dbReference type="NCBI Taxonomy" id="8319"/>
    <lineage>
        <taxon>Eukaryota</taxon>
        <taxon>Metazoa</taxon>
        <taxon>Chordata</taxon>
        <taxon>Craniata</taxon>
        <taxon>Vertebrata</taxon>
        <taxon>Euteleostomi</taxon>
        <taxon>Amphibia</taxon>
        <taxon>Batrachia</taxon>
        <taxon>Caudata</taxon>
        <taxon>Salamandroidea</taxon>
        <taxon>Salamandridae</taxon>
        <taxon>Pleurodelinae</taxon>
        <taxon>Pleurodeles</taxon>
    </lineage>
</organism>
<name>A0AAV7WLA3_PLEWA</name>
<dbReference type="AlphaFoldDB" id="A0AAV7WLA3"/>
<evidence type="ECO:0000313" key="2">
    <source>
        <dbReference type="Proteomes" id="UP001066276"/>
    </source>
</evidence>
<protein>
    <submittedName>
        <fullName evidence="1">Uncharacterized protein</fullName>
    </submittedName>
</protein>
<comment type="caution">
    <text evidence="1">The sequence shown here is derived from an EMBL/GenBank/DDBJ whole genome shotgun (WGS) entry which is preliminary data.</text>
</comment>
<evidence type="ECO:0000313" key="1">
    <source>
        <dbReference type="EMBL" id="KAJ1213506.1"/>
    </source>
</evidence>
<sequence length="97" mass="11395">MSEARRERSMCLLSSSPMCPHADTAVRLWTAECHTRSGACGQIWQRRTALALRAQLEEQSDHTGDREEQRVVHMVCAWEVQRPRHWEKQGKSDWWHP</sequence>